<dbReference type="Gene3D" id="3.40.50.720">
    <property type="entry name" value="NAD(P)-binding Rossmann-like Domain"/>
    <property type="match status" value="1"/>
</dbReference>
<dbReference type="InterPro" id="IPR036291">
    <property type="entry name" value="NAD(P)-bd_dom_sf"/>
</dbReference>
<dbReference type="InterPro" id="IPR052184">
    <property type="entry name" value="SDR_enzymes"/>
</dbReference>
<dbReference type="CDD" id="cd05325">
    <property type="entry name" value="carb_red_sniffer_like_SDR_c"/>
    <property type="match status" value="1"/>
</dbReference>
<evidence type="ECO:0000313" key="2">
    <source>
        <dbReference type="EMBL" id="NVE94068.1"/>
    </source>
</evidence>
<dbReference type="PRINTS" id="PR00081">
    <property type="entry name" value="GDHRDH"/>
</dbReference>
<keyword evidence="3" id="KW-1185">Reference proteome</keyword>
<reference evidence="2 3" key="1">
    <citation type="submission" date="2020-06" db="EMBL/GenBank/DDBJ databases">
        <title>Altererythrobacter lutimaris sp. nov., a marine bacterium isolated from a tidal flat.</title>
        <authorList>
            <person name="Kim D."/>
            <person name="Yoo Y."/>
            <person name="Kim J.-J."/>
        </authorList>
    </citation>
    <scope>NUCLEOTIDE SEQUENCE [LARGE SCALE GENOMIC DNA]</scope>
    <source>
        <strain evidence="2 3">JGD-16</strain>
    </source>
</reference>
<accession>A0A850HBV4</accession>
<comment type="similarity">
    <text evidence="1">Belongs to the short-chain dehydrogenases/reductases (SDR) family.</text>
</comment>
<dbReference type="PANTHER" id="PTHR45458:SF1">
    <property type="entry name" value="SHORT CHAIN DEHYDROGENASE"/>
    <property type="match status" value="1"/>
</dbReference>
<dbReference type="GO" id="GO:0016616">
    <property type="term" value="F:oxidoreductase activity, acting on the CH-OH group of donors, NAD or NADP as acceptor"/>
    <property type="evidence" value="ECO:0007669"/>
    <property type="project" value="TreeGrafter"/>
</dbReference>
<dbReference type="AlphaFoldDB" id="A0A850HBV4"/>
<dbReference type="InterPro" id="IPR002347">
    <property type="entry name" value="SDR_fam"/>
</dbReference>
<comment type="caution">
    <text evidence="2">The sequence shown here is derived from an EMBL/GenBank/DDBJ whole genome shotgun (WGS) entry which is preliminary data.</text>
</comment>
<evidence type="ECO:0000256" key="1">
    <source>
        <dbReference type="RuleBase" id="RU000363"/>
    </source>
</evidence>
<dbReference type="Proteomes" id="UP000546031">
    <property type="component" value="Unassembled WGS sequence"/>
</dbReference>
<organism evidence="2 3">
    <name type="scientific">Altererythrobacter lutimaris</name>
    <dbReference type="NCBI Taxonomy" id="2743979"/>
    <lineage>
        <taxon>Bacteria</taxon>
        <taxon>Pseudomonadati</taxon>
        <taxon>Pseudomonadota</taxon>
        <taxon>Alphaproteobacteria</taxon>
        <taxon>Sphingomonadales</taxon>
        <taxon>Erythrobacteraceae</taxon>
        <taxon>Altererythrobacter</taxon>
    </lineage>
</organism>
<dbReference type="PANTHER" id="PTHR45458">
    <property type="entry name" value="SHORT-CHAIN DEHYDROGENASE/REDUCTASE SDR"/>
    <property type="match status" value="1"/>
</dbReference>
<dbReference type="Pfam" id="PF00106">
    <property type="entry name" value="adh_short"/>
    <property type="match status" value="1"/>
</dbReference>
<sequence length="238" mass="25317">MSTILITGANRGIGLEHTKQALDAGETVIATCRKPEEATELASLAEKHASNLKIEELDVTCCESVCALVGRLDGAAIDVLINNAGTAGDKSWDPDADKQSLGSIDYGQWRWILDVNLLGAMRVTEALAENVAASDKKQIIMISSGLASIAHNTMGGSHLYRTSKAALNMLAKGVANDLADRGITTVALSPGWTKTDMGGEAAHWTVEDSVTHQRHVIAGLSFADNGKFYELQGDEVPW</sequence>
<proteinExistence type="inferred from homology"/>
<evidence type="ECO:0000313" key="3">
    <source>
        <dbReference type="Proteomes" id="UP000546031"/>
    </source>
</evidence>
<protein>
    <submittedName>
        <fullName evidence="2">SDR family oxidoreductase</fullName>
    </submittedName>
</protein>
<dbReference type="RefSeq" id="WP_176272385.1">
    <property type="nucleotide sequence ID" value="NZ_JABWTA010000001.1"/>
</dbReference>
<dbReference type="EMBL" id="JABWTA010000001">
    <property type="protein sequence ID" value="NVE94068.1"/>
    <property type="molecule type" value="Genomic_DNA"/>
</dbReference>
<dbReference type="SUPFAM" id="SSF51735">
    <property type="entry name" value="NAD(P)-binding Rossmann-fold domains"/>
    <property type="match status" value="1"/>
</dbReference>
<dbReference type="PRINTS" id="PR00080">
    <property type="entry name" value="SDRFAMILY"/>
</dbReference>
<name>A0A850HBV4_9SPHN</name>
<gene>
    <name evidence="2" type="ORF">HUO12_04060</name>
</gene>